<dbReference type="GO" id="GO:0020037">
    <property type="term" value="F:heme binding"/>
    <property type="evidence" value="ECO:0007669"/>
    <property type="project" value="InterPro"/>
</dbReference>
<dbReference type="InterPro" id="IPR036909">
    <property type="entry name" value="Cyt_c-like_dom_sf"/>
</dbReference>
<keyword evidence="2 4" id="KW-0479">Metal-binding</keyword>
<dbReference type="AlphaFoldDB" id="A0A7W7K5F7"/>
<dbReference type="PANTHER" id="PTHR30600">
    <property type="entry name" value="CYTOCHROME C PEROXIDASE-RELATED"/>
    <property type="match status" value="1"/>
</dbReference>
<evidence type="ECO:0000256" key="3">
    <source>
        <dbReference type="ARBA" id="ARBA00023004"/>
    </source>
</evidence>
<dbReference type="InterPro" id="IPR009056">
    <property type="entry name" value="Cyt_c-like_dom"/>
</dbReference>
<evidence type="ECO:0000256" key="5">
    <source>
        <dbReference type="SAM" id="SignalP"/>
    </source>
</evidence>
<name>A0A7W7K5F7_9SPHN</name>
<feature type="signal peptide" evidence="5">
    <location>
        <begin position="1"/>
        <end position="30"/>
    </location>
</feature>
<dbReference type="PANTHER" id="PTHR30600:SF9">
    <property type="entry name" value="BLR7738 PROTEIN"/>
    <property type="match status" value="1"/>
</dbReference>
<dbReference type="RefSeq" id="WP_184171088.1">
    <property type="nucleotide sequence ID" value="NZ_JACHLN010000005.1"/>
</dbReference>
<evidence type="ECO:0000256" key="2">
    <source>
        <dbReference type="ARBA" id="ARBA00022723"/>
    </source>
</evidence>
<dbReference type="PROSITE" id="PS51007">
    <property type="entry name" value="CYTC"/>
    <property type="match status" value="2"/>
</dbReference>
<evidence type="ECO:0000256" key="1">
    <source>
        <dbReference type="ARBA" id="ARBA00022617"/>
    </source>
</evidence>
<dbReference type="Proteomes" id="UP000575241">
    <property type="component" value="Unassembled WGS sequence"/>
</dbReference>
<feature type="domain" description="Cytochrome c" evidence="6">
    <location>
        <begin position="106"/>
        <end position="242"/>
    </location>
</feature>
<keyword evidence="8" id="KW-1185">Reference proteome</keyword>
<organism evidence="7 8">
    <name type="scientific">Sphingomonas kyeonggiensis</name>
    <dbReference type="NCBI Taxonomy" id="1268553"/>
    <lineage>
        <taxon>Bacteria</taxon>
        <taxon>Pseudomonadati</taxon>
        <taxon>Pseudomonadota</taxon>
        <taxon>Alphaproteobacteria</taxon>
        <taxon>Sphingomonadales</taxon>
        <taxon>Sphingomonadaceae</taxon>
        <taxon>Sphingomonas</taxon>
    </lineage>
</organism>
<dbReference type="GO" id="GO:0009055">
    <property type="term" value="F:electron transfer activity"/>
    <property type="evidence" value="ECO:0007669"/>
    <property type="project" value="InterPro"/>
</dbReference>
<sequence length="585" mass="62790">MSHVRFSRAVKVLLCLSAVALPASTVNSQALDPSPLVYLNQGTSWNASTREDFYWQDQGSQLIPYSWLQGLTTPDGKPFLADKLQRYGYLADRSGTPGNLPIGFTLTGTTGNEVVGMNCAACHTREIDVSGTSYRVDGGPALSDFQGLLTDMIDAVGRVLESDATFRPFAVSVLGPDPDPALVSELKATVQLWYTREDTLRDRAYGTPDIWGLGRLDAVSMIFNRLTGLDIGKAPTYLIPGNIQPADAPVRYPFLWNAAKQDMTQWPGFADNGNDLLGLARNLGEVYGVFGTFHPVNKGRGRIDFLANNSANFSGLGKLEGSIKLIGAPVWPWPVDQKLAARGQQVWAMSTPDSPSCGSCHDQKKGQFRFTFSETWATPIQNVGTDTREWDILARTADSGSLAGGKLVPPFGTAIPQKTTSFSLLGFSVVGSILQNADPFKASLAETGALKTSGKLPKSLQDLAGAFGEKPMAASPAAATAVKPGSYESRVMYGIWAAAPYLHNGSVPTLEDLLKPAAERPASFKMGRAYDIKRVGIAADQTGSHVVTTTGCDQLNSGNSRCGHEFGTKFSAEDKAALLEYLKML</sequence>
<dbReference type="SUPFAM" id="SSF46626">
    <property type="entry name" value="Cytochrome c"/>
    <property type="match status" value="1"/>
</dbReference>
<dbReference type="EMBL" id="JACHLN010000005">
    <property type="protein sequence ID" value="MBB4841394.1"/>
    <property type="molecule type" value="Genomic_DNA"/>
</dbReference>
<keyword evidence="5" id="KW-0732">Signal</keyword>
<comment type="caution">
    <text evidence="7">The sequence shown here is derived from an EMBL/GenBank/DDBJ whole genome shotgun (WGS) entry which is preliminary data.</text>
</comment>
<proteinExistence type="predicted"/>
<evidence type="ECO:0000313" key="8">
    <source>
        <dbReference type="Proteomes" id="UP000575241"/>
    </source>
</evidence>
<feature type="domain" description="Cytochrome c" evidence="6">
    <location>
        <begin position="338"/>
        <end position="585"/>
    </location>
</feature>
<feature type="chain" id="PRO_5030618696" evidence="5">
    <location>
        <begin position="31"/>
        <end position="585"/>
    </location>
</feature>
<dbReference type="Pfam" id="PF21419">
    <property type="entry name" value="RoxA-like_Cyt-c"/>
    <property type="match status" value="1"/>
</dbReference>
<evidence type="ECO:0000256" key="4">
    <source>
        <dbReference type="PROSITE-ProRule" id="PRU00433"/>
    </source>
</evidence>
<accession>A0A7W7K5F7</accession>
<dbReference type="GO" id="GO:0046872">
    <property type="term" value="F:metal ion binding"/>
    <property type="evidence" value="ECO:0007669"/>
    <property type="project" value="UniProtKB-KW"/>
</dbReference>
<dbReference type="NCBIfam" id="NF040606">
    <property type="entry name" value="CytoC_perox"/>
    <property type="match status" value="1"/>
</dbReference>
<keyword evidence="1 4" id="KW-0349">Heme</keyword>
<evidence type="ECO:0000313" key="7">
    <source>
        <dbReference type="EMBL" id="MBB4841394.1"/>
    </source>
</evidence>
<reference evidence="7 8" key="1">
    <citation type="submission" date="2020-08" db="EMBL/GenBank/DDBJ databases">
        <title>Functional genomics of gut bacteria from endangered species of beetles.</title>
        <authorList>
            <person name="Carlos-Shanley C."/>
        </authorList>
    </citation>
    <scope>NUCLEOTIDE SEQUENCE [LARGE SCALE GENOMIC DNA]</scope>
    <source>
        <strain evidence="7 8">S00224</strain>
    </source>
</reference>
<gene>
    <name evidence="7" type="ORF">HNP52_004496</name>
</gene>
<dbReference type="GO" id="GO:0004130">
    <property type="term" value="F:cytochrome-c peroxidase activity"/>
    <property type="evidence" value="ECO:0007669"/>
    <property type="project" value="TreeGrafter"/>
</dbReference>
<keyword evidence="3 4" id="KW-0408">Iron</keyword>
<dbReference type="InterPro" id="IPR051395">
    <property type="entry name" value="Cytochrome_c_Peroxidase/MauG"/>
</dbReference>
<dbReference type="InterPro" id="IPR047758">
    <property type="entry name" value="CytoC_perox"/>
</dbReference>
<dbReference type="Gene3D" id="1.10.760.10">
    <property type="entry name" value="Cytochrome c-like domain"/>
    <property type="match status" value="1"/>
</dbReference>
<evidence type="ECO:0000259" key="6">
    <source>
        <dbReference type="PROSITE" id="PS51007"/>
    </source>
</evidence>
<protein>
    <submittedName>
        <fullName evidence="7">Mono/diheme cytochrome c family protein</fullName>
    </submittedName>
</protein>